<sequence>MVCFICRQKIQTSHRTFIASRNKKEKDRFRDLCESCYEENMNSKGYIKIRTENNITLWQHQEVNHAWHG</sequence>
<evidence type="ECO:0000313" key="2">
    <source>
        <dbReference type="EMBL" id="QJA67869.1"/>
    </source>
</evidence>
<dbReference type="EMBL" id="MT141577">
    <property type="protein sequence ID" value="QJA67869.1"/>
    <property type="molecule type" value="Genomic_DNA"/>
</dbReference>
<evidence type="ECO:0000313" key="4">
    <source>
        <dbReference type="EMBL" id="QJI04519.1"/>
    </source>
</evidence>
<accession>A0A6H1Z9E2</accession>
<dbReference type="EMBL" id="MT143973">
    <property type="protein sequence ID" value="QJA44158.1"/>
    <property type="molecule type" value="Genomic_DNA"/>
</dbReference>
<dbReference type="EMBL" id="MT145187">
    <property type="protein sequence ID" value="QJI04519.1"/>
    <property type="molecule type" value="Genomic_DNA"/>
</dbReference>
<evidence type="ECO:0000313" key="1">
    <source>
        <dbReference type="EMBL" id="QJA44158.1"/>
    </source>
</evidence>
<name>A0A6H1Z9E2_9ZZZZ</name>
<dbReference type="EMBL" id="MT144589">
    <property type="protein sequence ID" value="QJH93599.1"/>
    <property type="molecule type" value="Genomic_DNA"/>
</dbReference>
<reference evidence="1" key="1">
    <citation type="submission" date="2020-03" db="EMBL/GenBank/DDBJ databases">
        <title>The deep terrestrial virosphere.</title>
        <authorList>
            <person name="Holmfeldt K."/>
            <person name="Nilsson E."/>
            <person name="Simone D."/>
            <person name="Lopez-Fernandez M."/>
            <person name="Wu X."/>
            <person name="de Brujin I."/>
            <person name="Lundin D."/>
            <person name="Andersson A."/>
            <person name="Bertilsson S."/>
            <person name="Dopson M."/>
        </authorList>
    </citation>
    <scope>NUCLEOTIDE SEQUENCE</scope>
    <source>
        <strain evidence="4">MM415A00093</strain>
        <strain evidence="2">MM415B00143</strain>
        <strain evidence="1">TM448A00087</strain>
        <strain evidence="3">TM448B00099</strain>
    </source>
</reference>
<protein>
    <submittedName>
        <fullName evidence="1">Uncharacterized protein</fullName>
    </submittedName>
</protein>
<gene>
    <name evidence="4" type="ORF">MM415A00093_0012</name>
    <name evidence="2" type="ORF">MM415B00143_0020</name>
    <name evidence="1" type="ORF">TM448A00087_0091</name>
    <name evidence="3" type="ORF">TM448B00099_0075</name>
</gene>
<proteinExistence type="predicted"/>
<dbReference type="AlphaFoldDB" id="A0A6H1Z9E2"/>
<evidence type="ECO:0000313" key="3">
    <source>
        <dbReference type="EMBL" id="QJH93599.1"/>
    </source>
</evidence>
<organism evidence="1">
    <name type="scientific">viral metagenome</name>
    <dbReference type="NCBI Taxonomy" id="1070528"/>
    <lineage>
        <taxon>unclassified sequences</taxon>
        <taxon>metagenomes</taxon>
        <taxon>organismal metagenomes</taxon>
    </lineage>
</organism>